<dbReference type="PROSITE" id="PS00517">
    <property type="entry name" value="RNASE_3_1"/>
    <property type="match status" value="2"/>
</dbReference>
<feature type="domain" description="Dicer dsRNA-binding fold" evidence="13">
    <location>
        <begin position="573"/>
        <end position="677"/>
    </location>
</feature>
<gene>
    <name evidence="14" type="ORF">FBEOM_3085</name>
</gene>
<dbReference type="GO" id="GO:0003723">
    <property type="term" value="F:RNA binding"/>
    <property type="evidence" value="ECO:0007669"/>
    <property type="project" value="UniProtKB-UniRule"/>
</dbReference>
<reference evidence="14" key="2">
    <citation type="submission" date="2020-02" db="EMBL/GenBank/DDBJ databases">
        <title>Identification and distribution of gene clusters putatively required for synthesis of sphingolipid metabolism inhibitors in phylogenetically diverse species of the filamentous fungus Fusarium.</title>
        <authorList>
            <person name="Kim H.-S."/>
            <person name="Busman M."/>
            <person name="Brown D.W."/>
            <person name="Divon H."/>
            <person name="Uhlig S."/>
            <person name="Proctor R.H."/>
        </authorList>
    </citation>
    <scope>NUCLEOTIDE SEQUENCE</scope>
    <source>
        <strain evidence="14">NRRL 25174</strain>
    </source>
</reference>
<evidence type="ECO:0000256" key="7">
    <source>
        <dbReference type="ARBA" id="ARBA00023118"/>
    </source>
</evidence>
<keyword evidence="3" id="KW-0547">Nucleotide-binding</keyword>
<keyword evidence="5" id="KW-0347">Helicase</keyword>
<dbReference type="SMART" id="SM00490">
    <property type="entry name" value="HELICc"/>
    <property type="match status" value="1"/>
</dbReference>
<dbReference type="PANTHER" id="PTHR14950">
    <property type="entry name" value="DICER-RELATED"/>
    <property type="match status" value="1"/>
</dbReference>
<comment type="caution">
    <text evidence="14">The sequence shown here is derived from an EMBL/GenBank/DDBJ whole genome shotgun (WGS) entry which is preliminary data.</text>
</comment>
<evidence type="ECO:0000256" key="9">
    <source>
        <dbReference type="SAM" id="MobiDB-lite"/>
    </source>
</evidence>
<dbReference type="SUPFAM" id="SSF69065">
    <property type="entry name" value="RNase III domain-like"/>
    <property type="match status" value="2"/>
</dbReference>
<feature type="region of interest" description="Disordered" evidence="9">
    <location>
        <begin position="1436"/>
        <end position="1476"/>
    </location>
</feature>
<keyword evidence="4" id="KW-0378">Hydrolase</keyword>
<dbReference type="InterPro" id="IPR001650">
    <property type="entry name" value="Helicase_C-like"/>
</dbReference>
<dbReference type="Proteomes" id="UP000730481">
    <property type="component" value="Unassembled WGS sequence"/>
</dbReference>
<keyword evidence="2" id="KW-0677">Repeat</keyword>
<dbReference type="CDD" id="cd00593">
    <property type="entry name" value="RIBOc"/>
    <property type="match status" value="2"/>
</dbReference>
<evidence type="ECO:0000259" key="13">
    <source>
        <dbReference type="PROSITE" id="PS51327"/>
    </source>
</evidence>
<evidence type="ECO:0000313" key="15">
    <source>
        <dbReference type="Proteomes" id="UP000730481"/>
    </source>
</evidence>
<comment type="similarity">
    <text evidence="8">Belongs to the helicase family. Dicer subfamily.</text>
</comment>
<dbReference type="InterPro" id="IPR036389">
    <property type="entry name" value="RNase_III_sf"/>
</dbReference>
<organism evidence="14 15">
    <name type="scientific">Fusarium beomiforme</name>
    <dbReference type="NCBI Taxonomy" id="44412"/>
    <lineage>
        <taxon>Eukaryota</taxon>
        <taxon>Fungi</taxon>
        <taxon>Dikarya</taxon>
        <taxon>Ascomycota</taxon>
        <taxon>Pezizomycotina</taxon>
        <taxon>Sordariomycetes</taxon>
        <taxon>Hypocreomycetidae</taxon>
        <taxon>Hypocreales</taxon>
        <taxon>Nectriaceae</taxon>
        <taxon>Fusarium</taxon>
        <taxon>Fusarium burgessii species complex</taxon>
    </lineage>
</organism>
<dbReference type="InterPro" id="IPR000999">
    <property type="entry name" value="RNase_III_dom"/>
</dbReference>
<dbReference type="PROSITE" id="PS50142">
    <property type="entry name" value="RNASE_3_2"/>
    <property type="match status" value="2"/>
</dbReference>
<sequence length="1547" mass="175689">MDIDQKLSPSTGSADSSRSESPATASTPPLLIDISESITIIATEKATEALGDEADKSQDASPIPRVMEARAYQREMFEASMKGNVIVAMDTGSGKTQVAVLRIQAELQDSSTEKIVWFLGKTLNVDAWSPEVWPRILRGTRIIVSTFDILRNALDHAFVRMDMLSLIVFDEVHNCVKNSSGRKIMINHYHEIKKAGMPVPSILGLTASPINSSKVDDIGRLKDTMDAKYVTPTIHRREFKKNVHKPRIVYVKYDASKAPARTTLMQQLQTELTNMDIAKDPNLLKLKAEGCSSEKLKDVVMKHDTFSQKQLQAFWNKCRGMLADLGSWAVDRYISQIIKAFLGRIDAPNTFFDTWSNDNRTYLAGHLRRININIVDNSPPAKQRLSHKASQLIDELLAAEQDTMGIIFVQQRATTYALGDLLRNYPVIRDRYRIGTFVGSKNASNKQDMYEYFDTTGSNYLEAFRSGGINLLVATGVAEEGLDIPACNLVVSFDEANTLKVHIQRRGRARKKNSKMIVLLSSTEEPRDWHSKERFMNSQVEDDQEEPESSAEQVDSLCYRVQSTQARLDLDNAGQILDQFCQFALRSQKNIRKDYVVPKPVYVFHEEESKHSGRIVHAKVTLPGSLPPNLRTFQSAYGWRSHKCAKGDAAFQACLALYKEGLVTDHLLPLNKQTKAERKLEKEEEENFDLTPEPLFNPWVKIARLWKTECDKSIYLYEFTDDECATPIPFDVRLPVRIPRPRQMTLYPVAGSKWYVKCTMVTQMTHHQSLRCWDHTSTLLAMNFAHRWKIEDREHVIKMAINRNITRDDMGAYPFRGFEEIAAKQRMLVRNLDKAPFHYVRTIPTKPPKNDVQHPFYKYDEAPDGEEYLVIEKWARRADLLHNLNNDPAEPSSTKPYGHVLPISFASVDRIDRRAVKCGTFIPHIIHELEVHLIASELSSTLLKPVGIEDLQLVLEAISFRGACEPVDYERLEFLGDSILKFCTSIQAYSEHPLWPEGLLSHFKDRIVSNERLKKVCLEKGLSKFILSRSFTARQWQPLYLDTYLNEQSAPTPKSRGLGAKNLADVVEALIGAAYQDGGMAKSLKCISVFLGDICSWHEEGVPRDILFARAPSDEPLPFTMEGLEDLINYQFKKKSLLIEAFTHSSYAAEMGARSYEQLEFLGDAVLDYIVVTQMFNYARPLSNARLHLIKTAMVNGHFLGFINMATWIERKEEAIKPDGTIEPTTTELPLWKFMRFNSSKIAEVMAETKEMFSAMREEILAAIRDSTHYPWTLLARFSPPKFYSDMFEALLGAVWVDSGSFEECANVLRNFGILTYMDRILKDDVHCQHPKEEFGKLIGNQKAEYYHTKSDGPNPRHSCKLIVRKVKPKDPSVGENEVVLSQDKDDEQLVGEVEETVSKETFEERLVGEIEDAFTQDEAETRAAEIAIKLLTEEIDGNASDRDDIPQSDDNSVHPQQEEQLVDVSTGDEVTTPQQDQPLINFSETVKRPNEGVLVNLSDDEDQANPQKKQTLAVLSDLERMVIHSEEKLVELSESIFQSMGAFKSW</sequence>
<dbReference type="InterPro" id="IPR038248">
    <property type="entry name" value="Dicer_dimer_sf"/>
</dbReference>
<dbReference type="GO" id="GO:0005737">
    <property type="term" value="C:cytoplasm"/>
    <property type="evidence" value="ECO:0007669"/>
    <property type="project" value="TreeGrafter"/>
</dbReference>
<keyword evidence="7" id="KW-0051">Antiviral defense</keyword>
<evidence type="ECO:0000256" key="6">
    <source>
        <dbReference type="ARBA" id="ARBA00022840"/>
    </source>
</evidence>
<dbReference type="InterPro" id="IPR027417">
    <property type="entry name" value="P-loop_NTPase"/>
</dbReference>
<dbReference type="Pfam" id="PF03368">
    <property type="entry name" value="Dicer_dimer"/>
    <property type="match status" value="1"/>
</dbReference>
<feature type="region of interest" description="Disordered" evidence="9">
    <location>
        <begin position="1"/>
        <end position="31"/>
    </location>
</feature>
<dbReference type="InterPro" id="IPR014001">
    <property type="entry name" value="Helicase_ATP-bd"/>
</dbReference>
<dbReference type="Pfam" id="PF00636">
    <property type="entry name" value="Ribonuclease_3"/>
    <property type="match status" value="2"/>
</dbReference>
<feature type="domain" description="Helicase ATP-binding" evidence="11">
    <location>
        <begin position="76"/>
        <end position="227"/>
    </location>
</feature>
<evidence type="ECO:0000259" key="10">
    <source>
        <dbReference type="PROSITE" id="PS50142"/>
    </source>
</evidence>
<dbReference type="PROSITE" id="PS51194">
    <property type="entry name" value="HELICASE_CTER"/>
    <property type="match status" value="1"/>
</dbReference>
<dbReference type="InterPro" id="IPR005034">
    <property type="entry name" value="Dicer_dimerisation"/>
</dbReference>
<dbReference type="PANTHER" id="PTHR14950:SF37">
    <property type="entry name" value="ENDORIBONUCLEASE DICER"/>
    <property type="match status" value="1"/>
</dbReference>
<dbReference type="Gene3D" id="3.40.50.300">
    <property type="entry name" value="P-loop containing nucleotide triphosphate hydrolases"/>
    <property type="match status" value="3"/>
</dbReference>
<dbReference type="GO" id="GO:0004386">
    <property type="term" value="F:helicase activity"/>
    <property type="evidence" value="ECO:0007669"/>
    <property type="project" value="UniProtKB-KW"/>
</dbReference>
<accession>A0A9P5AQE5</accession>
<dbReference type="GO" id="GO:0005524">
    <property type="term" value="F:ATP binding"/>
    <property type="evidence" value="ECO:0007669"/>
    <property type="project" value="UniProtKB-KW"/>
</dbReference>
<evidence type="ECO:0000313" key="14">
    <source>
        <dbReference type="EMBL" id="KAF4342995.1"/>
    </source>
</evidence>
<evidence type="ECO:0000259" key="11">
    <source>
        <dbReference type="PROSITE" id="PS51192"/>
    </source>
</evidence>
<keyword evidence="1" id="KW-0930">Antiviral protein</keyword>
<keyword evidence="6" id="KW-0067">ATP-binding</keyword>
<dbReference type="SMART" id="SM00535">
    <property type="entry name" value="RIBOc"/>
    <property type="match status" value="2"/>
</dbReference>
<dbReference type="OrthoDB" id="416741at2759"/>
<feature type="domain" description="RNase III" evidence="10">
    <location>
        <begin position="935"/>
        <end position="1079"/>
    </location>
</feature>
<feature type="domain" description="RNase III" evidence="10">
    <location>
        <begin position="1121"/>
        <end position="1300"/>
    </location>
</feature>
<dbReference type="Gene3D" id="3.30.160.380">
    <property type="entry name" value="Dicer dimerisation domain"/>
    <property type="match status" value="1"/>
</dbReference>
<keyword evidence="15" id="KW-1185">Reference proteome</keyword>
<protein>
    <submittedName>
        <fullName evidence="14">Dicer 2</fullName>
    </submittedName>
</protein>
<dbReference type="EMBL" id="PVQB02000112">
    <property type="protein sequence ID" value="KAF4342995.1"/>
    <property type="molecule type" value="Genomic_DNA"/>
</dbReference>
<dbReference type="GO" id="GO:0005634">
    <property type="term" value="C:nucleus"/>
    <property type="evidence" value="ECO:0007669"/>
    <property type="project" value="TreeGrafter"/>
</dbReference>
<dbReference type="PROSITE" id="PS51327">
    <property type="entry name" value="DICER_DSRBF"/>
    <property type="match status" value="1"/>
</dbReference>
<evidence type="ECO:0000256" key="1">
    <source>
        <dbReference type="ARBA" id="ARBA00022721"/>
    </source>
</evidence>
<feature type="domain" description="Helicase C-terminal" evidence="12">
    <location>
        <begin position="391"/>
        <end position="558"/>
    </location>
</feature>
<evidence type="ECO:0000256" key="8">
    <source>
        <dbReference type="PROSITE-ProRule" id="PRU00657"/>
    </source>
</evidence>
<evidence type="ECO:0000256" key="5">
    <source>
        <dbReference type="ARBA" id="ARBA00022806"/>
    </source>
</evidence>
<proteinExistence type="inferred from homology"/>
<name>A0A9P5AQE5_9HYPO</name>
<evidence type="ECO:0000256" key="4">
    <source>
        <dbReference type="ARBA" id="ARBA00022801"/>
    </source>
</evidence>
<dbReference type="GO" id="GO:0050688">
    <property type="term" value="P:regulation of defense response to virus"/>
    <property type="evidence" value="ECO:0007669"/>
    <property type="project" value="UniProtKB-KW"/>
</dbReference>
<evidence type="ECO:0000256" key="3">
    <source>
        <dbReference type="ARBA" id="ARBA00022741"/>
    </source>
</evidence>
<dbReference type="GO" id="GO:0051607">
    <property type="term" value="P:defense response to virus"/>
    <property type="evidence" value="ECO:0007669"/>
    <property type="project" value="UniProtKB-KW"/>
</dbReference>
<dbReference type="GO" id="GO:0004525">
    <property type="term" value="F:ribonuclease III activity"/>
    <property type="evidence" value="ECO:0007669"/>
    <property type="project" value="InterPro"/>
</dbReference>
<dbReference type="Pfam" id="PF00271">
    <property type="entry name" value="Helicase_C"/>
    <property type="match status" value="1"/>
</dbReference>
<feature type="compositionally biased region" description="Polar residues" evidence="9">
    <location>
        <begin position="7"/>
        <end position="27"/>
    </location>
</feature>
<evidence type="ECO:0000259" key="12">
    <source>
        <dbReference type="PROSITE" id="PS51194"/>
    </source>
</evidence>
<feature type="compositionally biased region" description="Polar residues" evidence="9">
    <location>
        <begin position="1449"/>
        <end position="1460"/>
    </location>
</feature>
<dbReference type="GO" id="GO:0030422">
    <property type="term" value="P:siRNA processing"/>
    <property type="evidence" value="ECO:0007669"/>
    <property type="project" value="TreeGrafter"/>
</dbReference>
<dbReference type="Gene3D" id="1.10.1520.10">
    <property type="entry name" value="Ribonuclease III domain"/>
    <property type="match status" value="2"/>
</dbReference>
<dbReference type="PROSITE" id="PS51192">
    <property type="entry name" value="HELICASE_ATP_BIND_1"/>
    <property type="match status" value="1"/>
</dbReference>
<reference evidence="14" key="1">
    <citation type="journal article" date="2017" name="Mycologia">
        <title>Fusarium algeriense, sp. nov., a novel toxigenic crown rot pathogen of durum wheat from Algeria is nested in the Fusarium burgessii species complex.</title>
        <authorList>
            <person name="Laraba I."/>
            <person name="Keddad A."/>
            <person name="Boureghda H."/>
            <person name="Abdallah N."/>
            <person name="Vaughan M.M."/>
            <person name="Proctor R.H."/>
            <person name="Busman M."/>
            <person name="O'Donnell K."/>
        </authorList>
    </citation>
    <scope>NUCLEOTIDE SEQUENCE</scope>
    <source>
        <strain evidence="14">NRRL 25174</strain>
    </source>
</reference>
<keyword evidence="8" id="KW-0694">RNA-binding</keyword>
<dbReference type="SUPFAM" id="SSF52540">
    <property type="entry name" value="P-loop containing nucleoside triphosphate hydrolases"/>
    <property type="match status" value="2"/>
</dbReference>
<dbReference type="SMART" id="SM00487">
    <property type="entry name" value="DEXDc"/>
    <property type="match status" value="1"/>
</dbReference>
<evidence type="ECO:0000256" key="2">
    <source>
        <dbReference type="ARBA" id="ARBA00022737"/>
    </source>
</evidence>